<dbReference type="Pfam" id="PF01465">
    <property type="entry name" value="GRIP"/>
    <property type="match status" value="1"/>
</dbReference>
<dbReference type="PROSITE" id="PS50913">
    <property type="entry name" value="GRIP"/>
    <property type="match status" value="1"/>
</dbReference>
<gene>
    <name evidence="3" type="ORF">C1SCF055_LOCUS36893</name>
</gene>
<feature type="region of interest" description="Disordered" evidence="1">
    <location>
        <begin position="217"/>
        <end position="250"/>
    </location>
</feature>
<feature type="compositionally biased region" description="Basic and acidic residues" evidence="1">
    <location>
        <begin position="236"/>
        <end position="250"/>
    </location>
</feature>
<accession>A0A9P1DMS8</accession>
<evidence type="ECO:0000313" key="5">
    <source>
        <dbReference type="Proteomes" id="UP001152797"/>
    </source>
</evidence>
<protein>
    <recommendedName>
        <fullName evidence="2">GRIP domain-containing protein</fullName>
    </recommendedName>
</protein>
<reference evidence="3" key="1">
    <citation type="submission" date="2022-10" db="EMBL/GenBank/DDBJ databases">
        <authorList>
            <person name="Chen Y."/>
            <person name="Dougan E. K."/>
            <person name="Chan C."/>
            <person name="Rhodes N."/>
            <person name="Thang M."/>
        </authorList>
    </citation>
    <scope>NUCLEOTIDE SEQUENCE</scope>
</reference>
<name>A0A9P1DMS8_9DINO</name>
<dbReference type="EMBL" id="CAMXCT020005224">
    <property type="protein sequence ID" value="CAL1165139.1"/>
    <property type="molecule type" value="Genomic_DNA"/>
</dbReference>
<evidence type="ECO:0000313" key="3">
    <source>
        <dbReference type="EMBL" id="CAI4011764.1"/>
    </source>
</evidence>
<evidence type="ECO:0000259" key="2">
    <source>
        <dbReference type="PROSITE" id="PS50913"/>
    </source>
</evidence>
<keyword evidence="5" id="KW-1185">Reference proteome</keyword>
<dbReference type="EMBL" id="CAMXCT030005224">
    <property type="protein sequence ID" value="CAL4799076.1"/>
    <property type="molecule type" value="Genomic_DNA"/>
</dbReference>
<evidence type="ECO:0000313" key="4">
    <source>
        <dbReference type="EMBL" id="CAL1165139.1"/>
    </source>
</evidence>
<dbReference type="EMBL" id="CAMXCT010005224">
    <property type="protein sequence ID" value="CAI4011764.1"/>
    <property type="molecule type" value="Genomic_DNA"/>
</dbReference>
<sequence>MAGEKNSALDLDLQAVENIPRDTLVALLRRKDKELKTQQGKIEKLEERYVKVVRFNKILMEDRQSFQRFCHELLPECDGAFEEAALQETPTDLQELLRQLGEWRSHSDAARDDRKVFQQFLELCFPGDESLAKLFARPNLGEGAFDLLQKKWMELEDLHNQSIASINAMAREQAVLQQEDLQQAQQAQREAEKKLQEMKEELTGMAREKAQMLKQKLHGRNAGSTNEVMEEASSPRGREQRELRALEEQKAAAERREKEVWQSLERQREATIDELRAEARRLRLDLERERCEAELHREEADRRLEEKDMLMSQLRLKTGELEQELTSTDSITRLAEQQANREVEMKKHQQQVQQVNQSLLEVQKMLQMSYAQEKVLKERIRELESSQGRTHMAGDYLKHVVLKYIEYCQKGDMKSQSLVPVLCTLLNLNSTERKLVEHSSIPAPLQHLNQAAGAAGAWFRGSAAEGES</sequence>
<dbReference type="OrthoDB" id="1926336at2759"/>
<dbReference type="AlphaFoldDB" id="A0A9P1DMS8"/>
<dbReference type="Proteomes" id="UP001152797">
    <property type="component" value="Unassembled WGS sequence"/>
</dbReference>
<feature type="domain" description="GRIP" evidence="2">
    <location>
        <begin position="387"/>
        <end position="439"/>
    </location>
</feature>
<dbReference type="InterPro" id="IPR000237">
    <property type="entry name" value="GRIP_dom"/>
</dbReference>
<comment type="caution">
    <text evidence="3">The sequence shown here is derived from an EMBL/GenBank/DDBJ whole genome shotgun (WGS) entry which is preliminary data.</text>
</comment>
<evidence type="ECO:0000256" key="1">
    <source>
        <dbReference type="SAM" id="MobiDB-lite"/>
    </source>
</evidence>
<reference evidence="4" key="2">
    <citation type="submission" date="2024-04" db="EMBL/GenBank/DDBJ databases">
        <authorList>
            <person name="Chen Y."/>
            <person name="Shah S."/>
            <person name="Dougan E. K."/>
            <person name="Thang M."/>
            <person name="Chan C."/>
        </authorList>
    </citation>
    <scope>NUCLEOTIDE SEQUENCE [LARGE SCALE GENOMIC DNA]</scope>
</reference>
<organism evidence="3">
    <name type="scientific">Cladocopium goreaui</name>
    <dbReference type="NCBI Taxonomy" id="2562237"/>
    <lineage>
        <taxon>Eukaryota</taxon>
        <taxon>Sar</taxon>
        <taxon>Alveolata</taxon>
        <taxon>Dinophyceae</taxon>
        <taxon>Suessiales</taxon>
        <taxon>Symbiodiniaceae</taxon>
        <taxon>Cladocopium</taxon>
    </lineage>
</organism>
<proteinExistence type="predicted"/>